<comment type="subcellular location">
    <subcellularLocation>
        <location evidence="1">Cytoplasm</location>
    </subcellularLocation>
</comment>
<keyword evidence="4" id="KW-0963">Cytoplasm</keyword>
<dbReference type="FunFam" id="3.30.160.20:FF:000029">
    <property type="entry name" value="Peptidyl-tRNA hydrolase YaeJ"/>
    <property type="match status" value="1"/>
</dbReference>
<comment type="catalytic activity">
    <reaction evidence="7">
        <text>an N-acyl-L-alpha-aminoacyl-tRNA + H2O = an N-acyl-L-amino acid + a tRNA + H(+)</text>
        <dbReference type="Rhea" id="RHEA:54448"/>
        <dbReference type="Rhea" id="RHEA-COMP:10123"/>
        <dbReference type="Rhea" id="RHEA-COMP:13883"/>
        <dbReference type="ChEBI" id="CHEBI:15377"/>
        <dbReference type="ChEBI" id="CHEBI:15378"/>
        <dbReference type="ChEBI" id="CHEBI:59874"/>
        <dbReference type="ChEBI" id="CHEBI:78442"/>
        <dbReference type="ChEBI" id="CHEBI:138191"/>
        <dbReference type="EC" id="3.1.1.29"/>
    </reaction>
</comment>
<evidence type="ECO:0000256" key="9">
    <source>
        <dbReference type="ARBA" id="ARBA00070375"/>
    </source>
</evidence>
<evidence type="ECO:0000256" key="6">
    <source>
        <dbReference type="ARBA" id="ARBA00022845"/>
    </source>
</evidence>
<keyword evidence="6" id="KW-0810">Translation regulation</keyword>
<feature type="compositionally biased region" description="Basic residues" evidence="11">
    <location>
        <begin position="130"/>
        <end position="143"/>
    </location>
</feature>
<evidence type="ECO:0000256" key="10">
    <source>
        <dbReference type="ARBA" id="ARBA00077576"/>
    </source>
</evidence>
<evidence type="ECO:0000256" key="8">
    <source>
        <dbReference type="ARBA" id="ARBA00063421"/>
    </source>
</evidence>
<dbReference type="PROSITE" id="PS00745">
    <property type="entry name" value="RF_PROK_I"/>
    <property type="match status" value="1"/>
</dbReference>
<evidence type="ECO:0000256" key="2">
    <source>
        <dbReference type="ARBA" id="ARBA00010835"/>
    </source>
</evidence>
<dbReference type="NCBIfam" id="NF006718">
    <property type="entry name" value="PRK09256.1"/>
    <property type="match status" value="1"/>
</dbReference>
<dbReference type="PANTHER" id="PTHR47814:SF1">
    <property type="entry name" value="PEPTIDYL-TRNA HYDROLASE ARFB"/>
    <property type="match status" value="1"/>
</dbReference>
<reference evidence="14" key="1">
    <citation type="submission" date="2016-10" db="EMBL/GenBank/DDBJ databases">
        <authorList>
            <person name="Varghese N."/>
            <person name="Submissions S."/>
        </authorList>
    </citation>
    <scope>NUCLEOTIDE SEQUENCE [LARGE SCALE GENOMIC DNA]</scope>
    <source>
        <strain evidence="14">CGMCC 1.7062</strain>
    </source>
</reference>
<feature type="domain" description="Prokaryotic-type class I peptide chain release factors" evidence="12">
    <location>
        <begin position="27"/>
        <end position="43"/>
    </location>
</feature>
<dbReference type="GO" id="GO:0003747">
    <property type="term" value="F:translation release factor activity"/>
    <property type="evidence" value="ECO:0007669"/>
    <property type="project" value="InterPro"/>
</dbReference>
<evidence type="ECO:0000256" key="3">
    <source>
        <dbReference type="ARBA" id="ARBA00013260"/>
    </source>
</evidence>
<gene>
    <name evidence="13" type="ORF">SAMN04488244_10980</name>
</gene>
<evidence type="ECO:0000259" key="12">
    <source>
        <dbReference type="PROSITE" id="PS00745"/>
    </source>
</evidence>
<comment type="subunit">
    <text evidence="8">Associated with 70S ribosomes and polysomes.</text>
</comment>
<keyword evidence="5" id="KW-0378">Hydrolase</keyword>
<dbReference type="PANTHER" id="PTHR47814">
    <property type="entry name" value="PEPTIDYL-TRNA HYDROLASE ARFB"/>
    <property type="match status" value="1"/>
</dbReference>
<feature type="region of interest" description="Disordered" evidence="11">
    <location>
        <begin position="109"/>
        <end position="143"/>
    </location>
</feature>
<dbReference type="Proteomes" id="UP000236721">
    <property type="component" value="Unassembled WGS sequence"/>
</dbReference>
<evidence type="ECO:0000256" key="11">
    <source>
        <dbReference type="SAM" id="MobiDB-lite"/>
    </source>
</evidence>
<dbReference type="EMBL" id="FNVG01000009">
    <property type="protein sequence ID" value="SEG23217.1"/>
    <property type="molecule type" value="Genomic_DNA"/>
</dbReference>
<proteinExistence type="inferred from homology"/>
<dbReference type="GO" id="GO:0004045">
    <property type="term" value="F:peptidyl-tRNA hydrolase activity"/>
    <property type="evidence" value="ECO:0007669"/>
    <property type="project" value="UniProtKB-EC"/>
</dbReference>
<evidence type="ECO:0000256" key="1">
    <source>
        <dbReference type="ARBA" id="ARBA00004496"/>
    </source>
</evidence>
<dbReference type="Pfam" id="PF00472">
    <property type="entry name" value="RF-1"/>
    <property type="match status" value="1"/>
</dbReference>
<dbReference type="GO" id="GO:0005737">
    <property type="term" value="C:cytoplasm"/>
    <property type="evidence" value="ECO:0007669"/>
    <property type="project" value="UniProtKB-SubCell"/>
</dbReference>
<dbReference type="Gene3D" id="3.30.160.20">
    <property type="match status" value="1"/>
</dbReference>
<sequence length="143" mass="16356">MLFELSMLKISNTVTLADWEIELNAIRAMGSGGQNVNKVSSAIHLRFDIRRSTLPAVYKERLLASNDSRISKEGVVIIKAQSYRTQEKNREDALMRLVELIRSVMVVQKKRRATKPTRSSQIKRVDNKKKQGQKKSLRGKPTF</sequence>
<dbReference type="GO" id="GO:0006417">
    <property type="term" value="P:regulation of translation"/>
    <property type="evidence" value="ECO:0007669"/>
    <property type="project" value="UniProtKB-KW"/>
</dbReference>
<dbReference type="GO" id="GO:0072344">
    <property type="term" value="P:rescue of stalled ribosome"/>
    <property type="evidence" value="ECO:0007669"/>
    <property type="project" value="TreeGrafter"/>
</dbReference>
<evidence type="ECO:0000313" key="13">
    <source>
        <dbReference type="EMBL" id="SEG23217.1"/>
    </source>
</evidence>
<name>A0A1H5YI37_9VIBR</name>
<dbReference type="SUPFAM" id="SSF75620">
    <property type="entry name" value="Release factor"/>
    <property type="match status" value="1"/>
</dbReference>
<organism evidence="13 14">
    <name type="scientific">Vibrio hangzhouensis</name>
    <dbReference type="NCBI Taxonomy" id="462991"/>
    <lineage>
        <taxon>Bacteria</taxon>
        <taxon>Pseudomonadati</taxon>
        <taxon>Pseudomonadota</taxon>
        <taxon>Gammaproteobacteria</taxon>
        <taxon>Vibrionales</taxon>
        <taxon>Vibrionaceae</taxon>
        <taxon>Vibrio</taxon>
    </lineage>
</organism>
<dbReference type="EC" id="3.1.1.29" evidence="3"/>
<accession>A0A1H5YI37</accession>
<dbReference type="InterPro" id="IPR000352">
    <property type="entry name" value="Pep_chain_release_fac_I"/>
</dbReference>
<dbReference type="InterPro" id="IPR045853">
    <property type="entry name" value="Pep_chain_release_fac_I_sf"/>
</dbReference>
<protein>
    <recommendedName>
        <fullName evidence="9">Peptidyl-tRNA hydrolase ArfB</fullName>
        <ecNumber evidence="3">3.1.1.29</ecNumber>
    </recommendedName>
    <alternativeName>
        <fullName evidence="10">Alternative ribosome-rescue factor B</fullName>
    </alternativeName>
</protein>
<comment type="similarity">
    <text evidence="2">Belongs to the prokaryotic/mitochondrial release factor family.</text>
</comment>
<evidence type="ECO:0000313" key="14">
    <source>
        <dbReference type="Proteomes" id="UP000236721"/>
    </source>
</evidence>
<dbReference type="AlphaFoldDB" id="A0A1H5YI37"/>
<evidence type="ECO:0000256" key="4">
    <source>
        <dbReference type="ARBA" id="ARBA00022490"/>
    </source>
</evidence>
<keyword evidence="14" id="KW-1185">Reference proteome</keyword>
<dbReference type="GO" id="GO:0043022">
    <property type="term" value="F:ribosome binding"/>
    <property type="evidence" value="ECO:0007669"/>
    <property type="project" value="TreeGrafter"/>
</dbReference>
<evidence type="ECO:0000256" key="7">
    <source>
        <dbReference type="ARBA" id="ARBA00048707"/>
    </source>
</evidence>
<evidence type="ECO:0000256" key="5">
    <source>
        <dbReference type="ARBA" id="ARBA00022801"/>
    </source>
</evidence>